<protein>
    <submittedName>
        <fullName evidence="2">Uncharacterized protein</fullName>
    </submittedName>
</protein>
<dbReference type="AlphaFoldDB" id="A0A4V6PIB6"/>
<keyword evidence="3" id="KW-1185">Reference proteome</keyword>
<proteinExistence type="predicted"/>
<sequence>MSESPVPGANGPIFNETRDITPFRNGHVRTSVSGLADGLVGAISAVLKGKTAGRIDVVGDVPRLKRLSGKQAKTMYQAVFTSTEPDRLIAFARANPGWAGLCYVIAGLLLYQHGGYLRASELLRRGLSVRIDDDASQFSATYLGRVVTRVEVAERIDVPVLFSEESVFLALSHCLREAGQTEESLEVLAGLPPSLPSALARCTAAGTLERHADVVAWTEGLRNADDLSAALLLIRARSLNSLGERRAALAALAEVLRRKKTSLALRNDAFTDRALLVLDVGLKASSPRPPGARPPGARAPKPRSGLRGKDRKNGELETVDGIRKDAEIRRLWNKDFSEPGD</sequence>
<reference evidence="2 3" key="1">
    <citation type="submission" date="2019-03" db="EMBL/GenBank/DDBJ databases">
        <title>Whole genome sequence of Arthrobacter sp JH1-1.</title>
        <authorList>
            <person name="Trinh H.N."/>
        </authorList>
    </citation>
    <scope>NUCLEOTIDE SEQUENCE [LARGE SCALE GENOMIC DNA]</scope>
    <source>
        <strain evidence="2 3">JH1-1</strain>
    </source>
</reference>
<evidence type="ECO:0000313" key="2">
    <source>
        <dbReference type="EMBL" id="TDF90144.1"/>
    </source>
</evidence>
<organism evidence="2 3">
    <name type="scientific">Arthrobacter terricola</name>
    <dbReference type="NCBI Taxonomy" id="2547396"/>
    <lineage>
        <taxon>Bacteria</taxon>
        <taxon>Bacillati</taxon>
        <taxon>Actinomycetota</taxon>
        <taxon>Actinomycetes</taxon>
        <taxon>Micrococcales</taxon>
        <taxon>Micrococcaceae</taxon>
        <taxon>Arthrobacter</taxon>
    </lineage>
</organism>
<name>A0A4V6PIB6_9MICC</name>
<dbReference type="RefSeq" id="WP_133206454.1">
    <property type="nucleotide sequence ID" value="NZ_SMRU01000036.1"/>
</dbReference>
<accession>A0A4V6PIB6</accession>
<dbReference type="Proteomes" id="UP000295511">
    <property type="component" value="Unassembled WGS sequence"/>
</dbReference>
<dbReference type="EMBL" id="SMRU01000036">
    <property type="protein sequence ID" value="TDF90144.1"/>
    <property type="molecule type" value="Genomic_DNA"/>
</dbReference>
<evidence type="ECO:0000313" key="3">
    <source>
        <dbReference type="Proteomes" id="UP000295511"/>
    </source>
</evidence>
<feature type="region of interest" description="Disordered" evidence="1">
    <location>
        <begin position="283"/>
        <end position="319"/>
    </location>
</feature>
<dbReference type="OrthoDB" id="4963241at2"/>
<gene>
    <name evidence="2" type="ORF">E1809_22335</name>
</gene>
<feature type="compositionally biased region" description="Basic and acidic residues" evidence="1">
    <location>
        <begin position="307"/>
        <end position="319"/>
    </location>
</feature>
<comment type="caution">
    <text evidence="2">The sequence shown here is derived from an EMBL/GenBank/DDBJ whole genome shotgun (WGS) entry which is preliminary data.</text>
</comment>
<evidence type="ECO:0000256" key="1">
    <source>
        <dbReference type="SAM" id="MobiDB-lite"/>
    </source>
</evidence>